<organism evidence="1">
    <name type="scientific">candidate division WOR-3 bacterium</name>
    <dbReference type="NCBI Taxonomy" id="2052148"/>
    <lineage>
        <taxon>Bacteria</taxon>
        <taxon>Bacteria division WOR-3</taxon>
    </lineage>
</organism>
<gene>
    <name evidence="1" type="ORF">ENS41_02110</name>
</gene>
<dbReference type="NCBIfam" id="TIGR04256">
    <property type="entry name" value="GxxExxY"/>
    <property type="match status" value="1"/>
</dbReference>
<reference evidence="1" key="1">
    <citation type="journal article" date="2020" name="mSystems">
        <title>Genome- and Community-Level Interaction Insights into Carbon Utilization and Element Cycling Functions of Hydrothermarchaeota in Hydrothermal Sediment.</title>
        <authorList>
            <person name="Zhou Z."/>
            <person name="Liu Y."/>
            <person name="Xu W."/>
            <person name="Pan J."/>
            <person name="Luo Z.H."/>
            <person name="Li M."/>
        </authorList>
    </citation>
    <scope>NUCLEOTIDE SEQUENCE [LARGE SCALE GENOMIC DNA]</scope>
    <source>
        <strain evidence="1">SpSt-488</strain>
    </source>
</reference>
<dbReference type="EMBL" id="DSUT01000038">
    <property type="protein sequence ID" value="HGK27731.1"/>
    <property type="molecule type" value="Genomic_DNA"/>
</dbReference>
<protein>
    <submittedName>
        <fullName evidence="1">GxxExxY protein</fullName>
    </submittedName>
</protein>
<name>A0A7C4CAB7_UNCW3</name>
<comment type="caution">
    <text evidence="1">The sequence shown here is derived from an EMBL/GenBank/DDBJ whole genome shotgun (WGS) entry which is preliminary data.</text>
</comment>
<evidence type="ECO:0000313" key="1">
    <source>
        <dbReference type="EMBL" id="HGK27731.1"/>
    </source>
</evidence>
<sequence length="266" mass="30266">MVADLHEVEAAAREVLRVLGPGYSEAVYEEALAHEFRLREVAYERQRNFEILYKGYKVGDGRADFIINPLWAGKSGRELVVELKAVKTITEPHKRQAQVYLVSLNIAAGAVVSFADDILVEPVAKPTRRPQRQVVKPKRGRARVTTTLLKTAATEVFRYFGQEFVYREDTKKLFPDALAVELRLRGLRFSTNTYPVLYKGHEVESHAFHLTFVDGSVADVSFYRKPEQVDETLEELASLVRLFELKRGYAVLLPENDEGRVMVKPV</sequence>
<dbReference type="InterPro" id="IPR026350">
    <property type="entry name" value="GxxExxY"/>
</dbReference>
<proteinExistence type="predicted"/>
<dbReference type="Pfam" id="PF13366">
    <property type="entry name" value="PDDEXK_3"/>
    <property type="match status" value="1"/>
</dbReference>
<dbReference type="AlphaFoldDB" id="A0A7C4CAB7"/>
<accession>A0A7C4CAB7</accession>